<reference evidence="1" key="1">
    <citation type="submission" date="2020-05" db="EMBL/GenBank/DDBJ databases">
        <title>WGS assembly of Panicum virgatum.</title>
        <authorList>
            <person name="Lovell J.T."/>
            <person name="Jenkins J."/>
            <person name="Shu S."/>
            <person name="Juenger T.E."/>
            <person name="Schmutz J."/>
        </authorList>
    </citation>
    <scope>NUCLEOTIDE SEQUENCE</scope>
    <source>
        <strain evidence="1">AP13</strain>
    </source>
</reference>
<accession>A0A8T0QZ19</accession>
<keyword evidence="2" id="KW-1185">Reference proteome</keyword>
<dbReference type="PANTHER" id="PTHR33710">
    <property type="entry name" value="BNAC02G09200D PROTEIN"/>
    <property type="match status" value="1"/>
</dbReference>
<sequence length="303" mass="35132">MQSNPLLEQLDWFFTSPNWTLDFPNTEVLPLAKITSDHIPCKVSISTKIPKSNVFRFENYWAEHEDFLQTVGDSWSITNTEFDSAKNISVKFKRLRVDLKNWSRHLSNLGLLIENCNTVIGALDAIEDARGLFNLKINLRLKVKKQLKALLHQKNIYWKNRYTVNRIRFGDKCTKFFHAMATISYRKNKISQILNDSGAWIQDHEEKAGLLWNSFRNRMGISRDITMHFDLQSYIIPADNLQLLVEPFEVEEINSIVKKMPTDKAPGSDGFNGLFLKRCWQIVKEDSTTSVMISTLEVSTKRV</sequence>
<dbReference type="Proteomes" id="UP000823388">
    <property type="component" value="Chromosome 6N"/>
</dbReference>
<dbReference type="EMBL" id="CM029048">
    <property type="protein sequence ID" value="KAG2578587.1"/>
    <property type="molecule type" value="Genomic_DNA"/>
</dbReference>
<dbReference type="PANTHER" id="PTHR33710:SF71">
    <property type="entry name" value="ENDONUCLEASE_EXONUCLEASE_PHOSPHATASE DOMAIN-CONTAINING PROTEIN"/>
    <property type="match status" value="1"/>
</dbReference>
<evidence type="ECO:0000313" key="1">
    <source>
        <dbReference type="EMBL" id="KAG2578587.1"/>
    </source>
</evidence>
<protein>
    <recommendedName>
        <fullName evidence="3">Reverse transcriptase</fullName>
    </recommendedName>
</protein>
<name>A0A8T0QZ19_PANVG</name>
<dbReference type="AlphaFoldDB" id="A0A8T0QZ19"/>
<evidence type="ECO:0000313" key="2">
    <source>
        <dbReference type="Proteomes" id="UP000823388"/>
    </source>
</evidence>
<proteinExistence type="predicted"/>
<comment type="caution">
    <text evidence="1">The sequence shown here is derived from an EMBL/GenBank/DDBJ whole genome shotgun (WGS) entry which is preliminary data.</text>
</comment>
<evidence type="ECO:0008006" key="3">
    <source>
        <dbReference type="Google" id="ProtNLM"/>
    </source>
</evidence>
<organism evidence="1 2">
    <name type="scientific">Panicum virgatum</name>
    <name type="common">Blackwell switchgrass</name>
    <dbReference type="NCBI Taxonomy" id="38727"/>
    <lineage>
        <taxon>Eukaryota</taxon>
        <taxon>Viridiplantae</taxon>
        <taxon>Streptophyta</taxon>
        <taxon>Embryophyta</taxon>
        <taxon>Tracheophyta</taxon>
        <taxon>Spermatophyta</taxon>
        <taxon>Magnoliopsida</taxon>
        <taxon>Liliopsida</taxon>
        <taxon>Poales</taxon>
        <taxon>Poaceae</taxon>
        <taxon>PACMAD clade</taxon>
        <taxon>Panicoideae</taxon>
        <taxon>Panicodae</taxon>
        <taxon>Paniceae</taxon>
        <taxon>Panicinae</taxon>
        <taxon>Panicum</taxon>
        <taxon>Panicum sect. Hiantes</taxon>
    </lineage>
</organism>
<gene>
    <name evidence="1" type="ORF">PVAP13_6NG124412</name>
</gene>